<feature type="domain" description="Fungal lipase-type" evidence="1">
    <location>
        <begin position="186"/>
        <end position="223"/>
    </location>
</feature>
<dbReference type="InterPro" id="IPR029058">
    <property type="entry name" value="AB_hydrolase_fold"/>
</dbReference>
<sequence>MYWRCLMRFHPHENNNDITIEHYENKILTNLPDKDAAVLCELVYENKVFENIVSDRKLYNSSFASIIYRFDKKSLVEDYENLLSSDAQYALKNYPHHYYPILAKYKLVATSSQLGNDVGYYGIAVAAAGDKQNKGVYVINRGTRLNSLDGIYNDLIKTDLLNMTILGKGTPITMVSNHTKSGIEFVNSLLKNYNVMYIGFAGHSLGGSIAQMQAVYFVDKRLRGIRLSPSKGFEPFGIKNEADPFMKYNNEDGALYYLTLNPIKAFKSWQCKLAAKNCSSWQGIADKLIINYTSFKSDIDFTSFSRKGDIMANIAVSVGKKVLIDSAGSYKDFKTLHEIANYRYQEYRPDGSLIETQVNKLNSDILKSSDNLEQKTKYRICFNTDTFSYRVEV</sequence>
<keyword evidence="3" id="KW-1185">Reference proteome</keyword>
<dbReference type="Proteomes" id="UP000503320">
    <property type="component" value="Chromosome"/>
</dbReference>
<gene>
    <name evidence="2" type="ORF">E3E15_02550</name>
</gene>
<dbReference type="SUPFAM" id="SSF53474">
    <property type="entry name" value="alpha/beta-Hydrolases"/>
    <property type="match status" value="1"/>
</dbReference>
<organism evidence="2 3">
    <name type="scientific">Allofrancisella frigidaquae</name>
    <dbReference type="NCBI Taxonomy" id="1085644"/>
    <lineage>
        <taxon>Bacteria</taxon>
        <taxon>Pseudomonadati</taxon>
        <taxon>Pseudomonadota</taxon>
        <taxon>Gammaproteobacteria</taxon>
        <taxon>Thiotrichales</taxon>
        <taxon>Francisellaceae</taxon>
        <taxon>Allofrancisella</taxon>
    </lineage>
</organism>
<dbReference type="Gene3D" id="3.40.50.1820">
    <property type="entry name" value="alpha/beta hydrolase"/>
    <property type="match status" value="1"/>
</dbReference>
<accession>A0A6M3HVQ0</accession>
<name>A0A6M3HVQ0_9GAMM</name>
<dbReference type="GO" id="GO:0006629">
    <property type="term" value="P:lipid metabolic process"/>
    <property type="evidence" value="ECO:0007669"/>
    <property type="project" value="InterPro"/>
</dbReference>
<dbReference type="EMBL" id="CP038017">
    <property type="protein sequence ID" value="QIV94292.1"/>
    <property type="molecule type" value="Genomic_DNA"/>
</dbReference>
<evidence type="ECO:0000313" key="3">
    <source>
        <dbReference type="Proteomes" id="UP000503320"/>
    </source>
</evidence>
<dbReference type="KEGG" id="afri:E3E15_02550"/>
<reference evidence="2 3" key="1">
    <citation type="submission" date="2019-03" db="EMBL/GenBank/DDBJ databases">
        <title>Complete Genome Sequence of Allofrancisella frigidaquae Strain SYSU 10HL1970 Isolated from Water-Cooling Systems in China.</title>
        <authorList>
            <person name="Ohrman C."/>
            <person name="Uneklint I."/>
            <person name="Sjodin A."/>
        </authorList>
    </citation>
    <scope>NUCLEOTIDE SEQUENCE [LARGE SCALE GENOMIC DNA]</scope>
    <source>
        <strain evidence="2 3">SYSU 10HL1970</strain>
    </source>
</reference>
<dbReference type="InterPro" id="IPR002921">
    <property type="entry name" value="Fungal_lipase-type"/>
</dbReference>
<evidence type="ECO:0000313" key="2">
    <source>
        <dbReference type="EMBL" id="QIV94292.1"/>
    </source>
</evidence>
<protein>
    <recommendedName>
        <fullName evidence="1">Fungal lipase-type domain-containing protein</fullName>
    </recommendedName>
</protein>
<proteinExistence type="predicted"/>
<evidence type="ECO:0000259" key="1">
    <source>
        <dbReference type="Pfam" id="PF01764"/>
    </source>
</evidence>
<dbReference type="Pfam" id="PF01764">
    <property type="entry name" value="Lipase_3"/>
    <property type="match status" value="1"/>
</dbReference>
<dbReference type="AlphaFoldDB" id="A0A6M3HVQ0"/>